<keyword evidence="3" id="KW-1185">Reference proteome</keyword>
<comment type="caution">
    <text evidence="2">The sequence shown here is derived from an EMBL/GenBank/DDBJ whole genome shotgun (WGS) entry which is preliminary data.</text>
</comment>
<proteinExistence type="predicted"/>
<name>A0ABT3J992_9RHOB</name>
<accession>A0ABT3J992</accession>
<keyword evidence="1" id="KW-0732">Signal</keyword>
<feature type="signal peptide" evidence="1">
    <location>
        <begin position="1"/>
        <end position="23"/>
    </location>
</feature>
<gene>
    <name evidence="2" type="ORF">OM960_22230</name>
</gene>
<evidence type="ECO:0000313" key="2">
    <source>
        <dbReference type="EMBL" id="MCW3784250.1"/>
    </source>
</evidence>
<evidence type="ECO:0000256" key="1">
    <source>
        <dbReference type="SAM" id="SignalP"/>
    </source>
</evidence>
<dbReference type="Proteomes" id="UP001207582">
    <property type="component" value="Unassembled WGS sequence"/>
</dbReference>
<feature type="chain" id="PRO_5046979800" evidence="1">
    <location>
        <begin position="24"/>
        <end position="137"/>
    </location>
</feature>
<reference evidence="2 3" key="1">
    <citation type="submission" date="2022-10" db="EMBL/GenBank/DDBJ databases">
        <title>Defluviimonas sp. CAU 1641 isolated from mud.</title>
        <authorList>
            <person name="Kim W."/>
        </authorList>
    </citation>
    <scope>NUCLEOTIDE SEQUENCE [LARGE SCALE GENOMIC DNA]</scope>
    <source>
        <strain evidence="2 3">CAU 1641</strain>
    </source>
</reference>
<dbReference type="InterPro" id="IPR032347">
    <property type="entry name" value="DUF4864"/>
</dbReference>
<sequence>MRNWLCSPAFVLMLLVPSFPAHGEDGADIRGVIGAQIEAFTVDDFAEAFGFASPMIRHMFQTPENFANMVRQGYPMIWRPGEVRYLGLREEGGRMLQRMGFVDGEGRLHLFDYDMVRSSDGWRINGVHPVAAPEVGA</sequence>
<organism evidence="2 3">
    <name type="scientific">Defluviimonas salinarum</name>
    <dbReference type="NCBI Taxonomy" id="2992147"/>
    <lineage>
        <taxon>Bacteria</taxon>
        <taxon>Pseudomonadati</taxon>
        <taxon>Pseudomonadota</taxon>
        <taxon>Alphaproteobacteria</taxon>
        <taxon>Rhodobacterales</taxon>
        <taxon>Paracoccaceae</taxon>
        <taxon>Albidovulum</taxon>
    </lineage>
</organism>
<dbReference type="EMBL" id="JAPDOG010000036">
    <property type="protein sequence ID" value="MCW3784250.1"/>
    <property type="molecule type" value="Genomic_DNA"/>
</dbReference>
<evidence type="ECO:0000313" key="3">
    <source>
        <dbReference type="Proteomes" id="UP001207582"/>
    </source>
</evidence>
<dbReference type="Pfam" id="PF16156">
    <property type="entry name" value="DUF4864"/>
    <property type="match status" value="1"/>
</dbReference>
<protein>
    <submittedName>
        <fullName evidence="2">DUF4864 domain-containing protein</fullName>
    </submittedName>
</protein>